<feature type="compositionally biased region" description="Basic and acidic residues" evidence="1">
    <location>
        <begin position="40"/>
        <end position="49"/>
    </location>
</feature>
<evidence type="ECO:0008006" key="4">
    <source>
        <dbReference type="Google" id="ProtNLM"/>
    </source>
</evidence>
<name>A0ABC8YTI5_9POAL</name>
<feature type="region of interest" description="Disordered" evidence="1">
    <location>
        <begin position="194"/>
        <end position="237"/>
    </location>
</feature>
<gene>
    <name evidence="2" type="ORF">URODEC1_LOCUS38084</name>
</gene>
<dbReference type="PANTHER" id="PTHR46119">
    <property type="entry name" value="OS08G0405700 PROTEIN"/>
    <property type="match status" value="1"/>
</dbReference>
<dbReference type="InterPro" id="IPR044526">
    <property type="entry name" value="NAKR1-3"/>
</dbReference>
<evidence type="ECO:0000313" key="2">
    <source>
        <dbReference type="EMBL" id="CAL4949919.1"/>
    </source>
</evidence>
<sequence>MAVLLRWKDKYVKERLQSLSSGLSCSSAASTSVVVSSGRAIDRHSPRLRDPHRRLPPPVPKPPSSPYHYDDGKDKRKKKKSAEAPPVAAGKSSTSSEHKKNKKKQAVQLQQVSPASSSRFLLNSSRLTTQSDDDITVVDSLPLPPPLPSFIDDDGITVAEDDSLPPLLSPRPAFVDDDMFPNRADAALQPAVPSWTPRLKAPPPVESLAQPSAAGAGSSSSSWSSSETGRRAAGDKAAMMRSCSTRTGQHQVVVLRVSLHCKGCAGKVKKHISKMQGEYVRGSVICSSPSNSCVLLMREKCMCPGVTSFDIDIATKKVTVAGDVTPLGVLNSISKVKSAQFWPDYSLSSLSTPPRASASF</sequence>
<dbReference type="Proteomes" id="UP001497457">
    <property type="component" value="Chromosome 17b"/>
</dbReference>
<feature type="compositionally biased region" description="Pro residues" evidence="1">
    <location>
        <begin position="56"/>
        <end position="65"/>
    </location>
</feature>
<dbReference type="PANTHER" id="PTHR46119:SF28">
    <property type="entry name" value="OS01G0976300 PROTEIN"/>
    <property type="match status" value="1"/>
</dbReference>
<feature type="compositionally biased region" description="Low complexity" evidence="1">
    <location>
        <begin position="212"/>
        <end position="226"/>
    </location>
</feature>
<proteinExistence type="predicted"/>
<keyword evidence="3" id="KW-1185">Reference proteome</keyword>
<feature type="region of interest" description="Disordered" evidence="1">
    <location>
        <begin position="35"/>
        <end position="117"/>
    </location>
</feature>
<dbReference type="CDD" id="cd00371">
    <property type="entry name" value="HMA"/>
    <property type="match status" value="1"/>
</dbReference>
<reference evidence="2" key="1">
    <citation type="submission" date="2024-10" db="EMBL/GenBank/DDBJ databases">
        <authorList>
            <person name="Ryan C."/>
        </authorList>
    </citation>
    <scope>NUCLEOTIDE SEQUENCE [LARGE SCALE GENOMIC DNA]</scope>
</reference>
<dbReference type="AlphaFoldDB" id="A0ABC8YTI5"/>
<dbReference type="InterPro" id="IPR006121">
    <property type="entry name" value="HMA_dom"/>
</dbReference>
<dbReference type="Gene3D" id="3.30.70.100">
    <property type="match status" value="1"/>
</dbReference>
<accession>A0ABC8YTI5</accession>
<organism evidence="2 3">
    <name type="scientific">Urochloa decumbens</name>
    <dbReference type="NCBI Taxonomy" id="240449"/>
    <lineage>
        <taxon>Eukaryota</taxon>
        <taxon>Viridiplantae</taxon>
        <taxon>Streptophyta</taxon>
        <taxon>Embryophyta</taxon>
        <taxon>Tracheophyta</taxon>
        <taxon>Spermatophyta</taxon>
        <taxon>Magnoliopsida</taxon>
        <taxon>Liliopsida</taxon>
        <taxon>Poales</taxon>
        <taxon>Poaceae</taxon>
        <taxon>PACMAD clade</taxon>
        <taxon>Panicoideae</taxon>
        <taxon>Panicodae</taxon>
        <taxon>Paniceae</taxon>
        <taxon>Melinidinae</taxon>
        <taxon>Urochloa</taxon>
    </lineage>
</organism>
<protein>
    <recommendedName>
        <fullName evidence="4">HMA domain-containing protein</fullName>
    </recommendedName>
</protein>
<dbReference type="EMBL" id="OZ075127">
    <property type="protein sequence ID" value="CAL4949919.1"/>
    <property type="molecule type" value="Genomic_DNA"/>
</dbReference>
<evidence type="ECO:0000313" key="3">
    <source>
        <dbReference type="Proteomes" id="UP001497457"/>
    </source>
</evidence>
<evidence type="ECO:0000256" key="1">
    <source>
        <dbReference type="SAM" id="MobiDB-lite"/>
    </source>
</evidence>